<dbReference type="InParanoid" id="F0ZVM4"/>
<accession>F0ZVM4</accession>
<keyword evidence="1" id="KW-0812">Transmembrane</keyword>
<protein>
    <recommendedName>
        <fullName evidence="4">NADH dehydrogenase [ubiquinone] 1 beta subcomplex subunit 4</fullName>
    </recommendedName>
</protein>
<feature type="transmembrane region" description="Helical" evidence="1">
    <location>
        <begin position="39"/>
        <end position="58"/>
    </location>
</feature>
<evidence type="ECO:0000313" key="2">
    <source>
        <dbReference type="EMBL" id="EGC32007.1"/>
    </source>
</evidence>
<organism evidence="2 3">
    <name type="scientific">Dictyostelium purpureum</name>
    <name type="common">Slime mold</name>
    <dbReference type="NCBI Taxonomy" id="5786"/>
    <lineage>
        <taxon>Eukaryota</taxon>
        <taxon>Amoebozoa</taxon>
        <taxon>Evosea</taxon>
        <taxon>Eumycetozoa</taxon>
        <taxon>Dictyostelia</taxon>
        <taxon>Dictyosteliales</taxon>
        <taxon>Dictyosteliaceae</taxon>
        <taxon>Dictyostelium</taxon>
    </lineage>
</organism>
<dbReference type="AlphaFoldDB" id="F0ZVM4"/>
<keyword evidence="1" id="KW-1133">Transmembrane helix</keyword>
<name>F0ZVM4_DICPU</name>
<gene>
    <name evidence="2" type="ORF">DICPUDRAFT_156072</name>
</gene>
<dbReference type="OrthoDB" id="15108at2759"/>
<evidence type="ECO:0000313" key="3">
    <source>
        <dbReference type="Proteomes" id="UP000001064"/>
    </source>
</evidence>
<dbReference type="FunCoup" id="F0ZVM4">
    <property type="interactions" value="140"/>
</dbReference>
<dbReference type="OMA" id="YRENFQV"/>
<dbReference type="eggNOG" id="ENOG502RIHI">
    <property type="taxonomic scope" value="Eukaryota"/>
</dbReference>
<dbReference type="KEGG" id="dpp:DICPUDRAFT_156072"/>
<keyword evidence="1" id="KW-0472">Membrane</keyword>
<reference evidence="3" key="1">
    <citation type="journal article" date="2011" name="Genome Biol.">
        <title>Comparative genomics of the social amoebae Dictyostelium discoideum and Dictyostelium purpureum.</title>
        <authorList>
            <consortium name="US DOE Joint Genome Institute (JGI-PGF)"/>
            <person name="Sucgang R."/>
            <person name="Kuo A."/>
            <person name="Tian X."/>
            <person name="Salerno W."/>
            <person name="Parikh A."/>
            <person name="Feasley C.L."/>
            <person name="Dalin E."/>
            <person name="Tu H."/>
            <person name="Huang E."/>
            <person name="Barry K."/>
            <person name="Lindquist E."/>
            <person name="Shapiro H."/>
            <person name="Bruce D."/>
            <person name="Schmutz J."/>
            <person name="Salamov A."/>
            <person name="Fey P."/>
            <person name="Gaudet P."/>
            <person name="Anjard C."/>
            <person name="Babu M.M."/>
            <person name="Basu S."/>
            <person name="Bushmanova Y."/>
            <person name="van der Wel H."/>
            <person name="Katoh-Kurasawa M."/>
            <person name="Dinh C."/>
            <person name="Coutinho P.M."/>
            <person name="Saito T."/>
            <person name="Elias M."/>
            <person name="Schaap P."/>
            <person name="Kay R.R."/>
            <person name="Henrissat B."/>
            <person name="Eichinger L."/>
            <person name="Rivero F."/>
            <person name="Putnam N.H."/>
            <person name="West C.M."/>
            <person name="Loomis W.F."/>
            <person name="Chisholm R.L."/>
            <person name="Shaulsky G."/>
            <person name="Strassmann J.E."/>
            <person name="Queller D.C."/>
            <person name="Kuspa A."/>
            <person name="Grigoriev I.V."/>
        </authorList>
    </citation>
    <scope>NUCLEOTIDE SEQUENCE [LARGE SCALE GENOMIC DNA]</scope>
    <source>
        <strain evidence="3">QSDP1</strain>
    </source>
</reference>
<evidence type="ECO:0000256" key="1">
    <source>
        <dbReference type="SAM" id="Phobius"/>
    </source>
</evidence>
<dbReference type="VEuPathDB" id="AmoebaDB:DICPUDRAFT_156072"/>
<proteinExistence type="predicted"/>
<sequence length="75" mass="8857">MPGFEIKDPYTGIQVPYKLQKVAYYRENFQVFFKWTPKIIGTLAIVVGVIPLTWTYLVKQQQDQEVVVNRKPRKL</sequence>
<dbReference type="EMBL" id="GL871217">
    <property type="protein sequence ID" value="EGC32007.1"/>
    <property type="molecule type" value="Genomic_DNA"/>
</dbReference>
<keyword evidence="3" id="KW-1185">Reference proteome</keyword>
<dbReference type="RefSeq" id="XP_003291463.1">
    <property type="nucleotide sequence ID" value="XM_003291415.1"/>
</dbReference>
<dbReference type="Proteomes" id="UP000001064">
    <property type="component" value="Unassembled WGS sequence"/>
</dbReference>
<dbReference type="GeneID" id="10507657"/>
<evidence type="ECO:0008006" key="4">
    <source>
        <dbReference type="Google" id="ProtNLM"/>
    </source>
</evidence>